<feature type="domain" description="ABC transmembrane type-1" evidence="9">
    <location>
        <begin position="116"/>
        <end position="309"/>
    </location>
</feature>
<keyword evidence="2 7" id="KW-0813">Transport</keyword>
<comment type="similarity">
    <text evidence="7">Belongs to the binding-protein-dependent transport system permease family.</text>
</comment>
<evidence type="ECO:0000256" key="8">
    <source>
        <dbReference type="SAM" id="MobiDB-lite"/>
    </source>
</evidence>
<dbReference type="EMBL" id="JBHSLN010000023">
    <property type="protein sequence ID" value="MFC5297966.1"/>
    <property type="molecule type" value="Genomic_DNA"/>
</dbReference>
<dbReference type="CDD" id="cd06261">
    <property type="entry name" value="TM_PBP2"/>
    <property type="match status" value="1"/>
</dbReference>
<proteinExistence type="inferred from homology"/>
<evidence type="ECO:0000256" key="4">
    <source>
        <dbReference type="ARBA" id="ARBA00022692"/>
    </source>
</evidence>
<feature type="compositionally biased region" description="Polar residues" evidence="8">
    <location>
        <begin position="1"/>
        <end position="27"/>
    </location>
</feature>
<feature type="transmembrane region" description="Helical" evidence="7">
    <location>
        <begin position="153"/>
        <end position="175"/>
    </location>
</feature>
<keyword evidence="3" id="KW-1003">Cell membrane</keyword>
<dbReference type="Gene3D" id="1.10.3720.10">
    <property type="entry name" value="MetI-like"/>
    <property type="match status" value="1"/>
</dbReference>
<evidence type="ECO:0000256" key="5">
    <source>
        <dbReference type="ARBA" id="ARBA00022989"/>
    </source>
</evidence>
<dbReference type="GeneID" id="303297049"/>
<dbReference type="Proteomes" id="UP001595937">
    <property type="component" value="Unassembled WGS sequence"/>
</dbReference>
<dbReference type="PANTHER" id="PTHR43744">
    <property type="entry name" value="ABC TRANSPORTER PERMEASE PROTEIN MG189-RELATED-RELATED"/>
    <property type="match status" value="1"/>
</dbReference>
<gene>
    <name evidence="10" type="ORF">ACFPK8_10635</name>
</gene>
<dbReference type="RefSeq" id="WP_193118041.1">
    <property type="nucleotide sequence ID" value="NZ_BAAAIR010000034.1"/>
</dbReference>
<evidence type="ECO:0000256" key="2">
    <source>
        <dbReference type="ARBA" id="ARBA00022448"/>
    </source>
</evidence>
<evidence type="ECO:0000256" key="6">
    <source>
        <dbReference type="ARBA" id="ARBA00023136"/>
    </source>
</evidence>
<name>A0ABW0FH83_9MICO</name>
<evidence type="ECO:0000313" key="10">
    <source>
        <dbReference type="EMBL" id="MFC5297966.1"/>
    </source>
</evidence>
<reference evidence="11" key="1">
    <citation type="journal article" date="2019" name="Int. J. Syst. Evol. Microbiol.">
        <title>The Global Catalogue of Microorganisms (GCM) 10K type strain sequencing project: providing services to taxonomists for standard genome sequencing and annotation.</title>
        <authorList>
            <consortium name="The Broad Institute Genomics Platform"/>
            <consortium name="The Broad Institute Genome Sequencing Center for Infectious Disease"/>
            <person name="Wu L."/>
            <person name="Ma J."/>
        </authorList>
    </citation>
    <scope>NUCLEOTIDE SEQUENCE [LARGE SCALE GENOMIC DNA]</scope>
    <source>
        <strain evidence="11">CGMCC 1.16455</strain>
    </source>
</reference>
<evidence type="ECO:0000256" key="1">
    <source>
        <dbReference type="ARBA" id="ARBA00004651"/>
    </source>
</evidence>
<feature type="transmembrane region" description="Helical" evidence="7">
    <location>
        <begin position="227"/>
        <end position="251"/>
    </location>
</feature>
<accession>A0ABW0FH83</accession>
<evidence type="ECO:0000313" key="11">
    <source>
        <dbReference type="Proteomes" id="UP001595937"/>
    </source>
</evidence>
<evidence type="ECO:0000259" key="9">
    <source>
        <dbReference type="PROSITE" id="PS50928"/>
    </source>
</evidence>
<dbReference type="PANTHER" id="PTHR43744:SF12">
    <property type="entry name" value="ABC TRANSPORTER PERMEASE PROTEIN MG189-RELATED"/>
    <property type="match status" value="1"/>
</dbReference>
<feature type="transmembrane region" description="Helical" evidence="7">
    <location>
        <begin position="288"/>
        <end position="310"/>
    </location>
</feature>
<feature type="transmembrane region" description="Helical" evidence="7">
    <location>
        <begin position="40"/>
        <end position="61"/>
    </location>
</feature>
<keyword evidence="4 7" id="KW-0812">Transmembrane</keyword>
<dbReference type="SUPFAM" id="SSF161098">
    <property type="entry name" value="MetI-like"/>
    <property type="match status" value="1"/>
</dbReference>
<organism evidence="10 11">
    <name type="scientific">Brachybacterium tyrofermentans</name>
    <dbReference type="NCBI Taxonomy" id="47848"/>
    <lineage>
        <taxon>Bacteria</taxon>
        <taxon>Bacillati</taxon>
        <taxon>Actinomycetota</taxon>
        <taxon>Actinomycetes</taxon>
        <taxon>Micrococcales</taxon>
        <taxon>Dermabacteraceae</taxon>
        <taxon>Brachybacterium</taxon>
    </lineage>
</organism>
<dbReference type="InterPro" id="IPR000515">
    <property type="entry name" value="MetI-like"/>
</dbReference>
<feature type="transmembrane region" description="Helical" evidence="7">
    <location>
        <begin position="187"/>
        <end position="206"/>
    </location>
</feature>
<evidence type="ECO:0000256" key="3">
    <source>
        <dbReference type="ARBA" id="ARBA00022475"/>
    </source>
</evidence>
<comment type="subcellular location">
    <subcellularLocation>
        <location evidence="1 7">Cell membrane</location>
        <topology evidence="1 7">Multi-pass membrane protein</topology>
    </subcellularLocation>
</comment>
<keyword evidence="11" id="KW-1185">Reference proteome</keyword>
<evidence type="ECO:0000256" key="7">
    <source>
        <dbReference type="RuleBase" id="RU363032"/>
    </source>
</evidence>
<feature type="region of interest" description="Disordered" evidence="8">
    <location>
        <begin position="1"/>
        <end position="31"/>
    </location>
</feature>
<dbReference type="PROSITE" id="PS50928">
    <property type="entry name" value="ABC_TM1"/>
    <property type="match status" value="1"/>
</dbReference>
<keyword evidence="6 7" id="KW-0472">Membrane</keyword>
<comment type="caution">
    <text evidence="10">The sequence shown here is derived from an EMBL/GenBank/DDBJ whole genome shotgun (WGS) entry which is preliminary data.</text>
</comment>
<dbReference type="Pfam" id="PF00528">
    <property type="entry name" value="BPD_transp_1"/>
    <property type="match status" value="1"/>
</dbReference>
<protein>
    <submittedName>
        <fullName evidence="10">Carbohydrate ABC transporter permease</fullName>
    </submittedName>
</protein>
<sequence>MTTTSHPVTGSPGTAGPTNSSDPTGRTIQRPKKPIPWGKIAAWAVMVIFLLITLFPFYWMLRTALSSNNALATDPGSLLPVGMNAGGFERVFGLQDVETAISQGGSGASINFWRYLLNSVIVATAVTVVQTFSCAMAAYAFSRLRWRGRETVFMIFLGSLMIPQIFTLLPNFILIKNLGLVDTLLGIMLPTLFISSFAIFFLRQFFNNISREVEEAALIDGASKARVFFMLILPMSSAPLATLALLTYMSAWNEYFWSLMVSYTDQSRVLTVALGVFRAQAPGTGPDWSGLMAATLVAAAPMLILFALFAKKIVNSIGFSGIK</sequence>
<feature type="transmembrane region" description="Helical" evidence="7">
    <location>
        <begin position="115"/>
        <end position="141"/>
    </location>
</feature>
<keyword evidence="5 7" id="KW-1133">Transmembrane helix</keyword>
<dbReference type="InterPro" id="IPR035906">
    <property type="entry name" value="MetI-like_sf"/>
</dbReference>